<dbReference type="SMART" id="SM00271">
    <property type="entry name" value="DnaJ"/>
    <property type="match status" value="1"/>
</dbReference>
<feature type="binding site" evidence="11">
    <location>
        <position position="149"/>
    </location>
    <ligand>
        <name>Zn(2+)</name>
        <dbReference type="ChEBI" id="CHEBI:29105"/>
        <label>1</label>
    </ligand>
</feature>
<dbReference type="PROSITE" id="PS00636">
    <property type="entry name" value="DNAJ_1"/>
    <property type="match status" value="1"/>
</dbReference>
<dbReference type="CDD" id="cd10719">
    <property type="entry name" value="DnaJ_zf"/>
    <property type="match status" value="1"/>
</dbReference>
<evidence type="ECO:0000256" key="13">
    <source>
        <dbReference type="SAM" id="MobiDB-lite"/>
    </source>
</evidence>
<protein>
    <recommendedName>
        <fullName evidence="10 11">Chaperone protein DnaJ</fullName>
    </recommendedName>
</protein>
<comment type="subcellular location">
    <subcellularLocation>
        <location evidence="11">Cytoplasm</location>
    </subcellularLocation>
</comment>
<dbReference type="InterPro" id="IPR002939">
    <property type="entry name" value="DnaJ_C"/>
</dbReference>
<organism evidence="16">
    <name type="scientific">uncultured Solirubrobacteraceae bacterium</name>
    <dbReference type="NCBI Taxonomy" id="1162706"/>
    <lineage>
        <taxon>Bacteria</taxon>
        <taxon>Bacillati</taxon>
        <taxon>Actinomycetota</taxon>
        <taxon>Thermoleophilia</taxon>
        <taxon>Solirubrobacterales</taxon>
        <taxon>Solirubrobacteraceae</taxon>
        <taxon>environmental samples</taxon>
    </lineage>
</organism>
<comment type="domain">
    <text evidence="11">The J domain is necessary and sufficient to stimulate DnaK ATPase activity. Zinc center 1 plays an important role in the autonomous, DnaK-independent chaperone activity of DnaJ. Zinc center 2 is essential for interaction with DnaK and for DnaJ activity.</text>
</comment>
<feature type="repeat" description="CXXCXGXG motif" evidence="11">
    <location>
        <begin position="166"/>
        <end position="173"/>
    </location>
</feature>
<evidence type="ECO:0000256" key="12">
    <source>
        <dbReference type="PROSITE-ProRule" id="PRU00546"/>
    </source>
</evidence>
<keyword evidence="7 11" id="KW-0346">Stress response</keyword>
<evidence type="ECO:0000256" key="10">
    <source>
        <dbReference type="ARBA" id="ARBA00067609"/>
    </source>
</evidence>
<evidence type="ECO:0000259" key="15">
    <source>
        <dbReference type="PROSITE" id="PS51188"/>
    </source>
</evidence>
<feature type="binding site" evidence="11">
    <location>
        <position position="152"/>
    </location>
    <ligand>
        <name>Zn(2+)</name>
        <dbReference type="ChEBI" id="CHEBI:29105"/>
        <label>1</label>
    </ligand>
</feature>
<feature type="binding site" evidence="11">
    <location>
        <position position="202"/>
    </location>
    <ligand>
        <name>Zn(2+)</name>
        <dbReference type="ChEBI" id="CHEBI:29105"/>
        <label>1</label>
    </ligand>
</feature>
<dbReference type="GO" id="GO:0008270">
    <property type="term" value="F:zinc ion binding"/>
    <property type="evidence" value="ECO:0007669"/>
    <property type="project" value="UniProtKB-UniRule"/>
</dbReference>
<feature type="repeat" description="CXXCXGXG motif" evidence="11">
    <location>
        <begin position="188"/>
        <end position="195"/>
    </location>
</feature>
<comment type="subunit">
    <text evidence="11">Homodimer.</text>
</comment>
<dbReference type="Gene3D" id="1.10.287.110">
    <property type="entry name" value="DnaJ domain"/>
    <property type="match status" value="1"/>
</dbReference>
<dbReference type="InterPro" id="IPR001305">
    <property type="entry name" value="HSP_DnaJ_Cys-rich_dom"/>
</dbReference>
<evidence type="ECO:0000256" key="6">
    <source>
        <dbReference type="ARBA" id="ARBA00022833"/>
    </source>
</evidence>
<feature type="region of interest" description="Disordered" evidence="13">
    <location>
        <begin position="52"/>
        <end position="85"/>
    </location>
</feature>
<feature type="binding site" evidence="11">
    <location>
        <position position="166"/>
    </location>
    <ligand>
        <name>Zn(2+)</name>
        <dbReference type="ChEBI" id="CHEBI:29105"/>
        <label>2</label>
    </ligand>
</feature>
<evidence type="ECO:0000256" key="9">
    <source>
        <dbReference type="ARBA" id="ARBA00061004"/>
    </source>
</evidence>
<feature type="binding site" evidence="11">
    <location>
        <position position="188"/>
    </location>
    <ligand>
        <name>Zn(2+)</name>
        <dbReference type="ChEBI" id="CHEBI:29105"/>
        <label>2</label>
    </ligand>
</feature>
<evidence type="ECO:0000256" key="5">
    <source>
        <dbReference type="ARBA" id="ARBA00022771"/>
    </source>
</evidence>
<dbReference type="SUPFAM" id="SSF57938">
    <property type="entry name" value="DnaJ/Hsp40 cysteine-rich domain"/>
    <property type="match status" value="1"/>
</dbReference>
<dbReference type="InterPro" id="IPR008971">
    <property type="entry name" value="HSP40/DnaJ_pept-bd"/>
</dbReference>
<proteinExistence type="inferred from homology"/>
<comment type="function">
    <text evidence="11">Participates actively in the response to hyperosmotic and heat shock by preventing the aggregation of stress-denatured proteins and by disaggregating proteins, also in an autonomous, DnaK-independent fashion. Unfolded proteins bind initially to DnaJ; upon interaction with the DnaJ-bound protein, DnaK hydrolyzes its bound ATP, resulting in the formation of a stable complex. GrpE releases ADP from DnaK; ATP binding to DnaK triggers the release of the substrate protein, thus completing the reaction cycle. Several rounds of ATP-dependent interactions between DnaJ, DnaK and GrpE are required for fully efficient folding. Also involved, together with DnaK and GrpE, in the DNA replication of plasmids through activation of initiation proteins.</text>
</comment>
<feature type="binding site" evidence="11">
    <location>
        <position position="205"/>
    </location>
    <ligand>
        <name>Zn(2+)</name>
        <dbReference type="ChEBI" id="CHEBI:29105"/>
        <label>1</label>
    </ligand>
</feature>
<feature type="region of interest" description="Disordered" evidence="13">
    <location>
        <begin position="100"/>
        <end position="121"/>
    </location>
</feature>
<evidence type="ECO:0000256" key="7">
    <source>
        <dbReference type="ARBA" id="ARBA00023016"/>
    </source>
</evidence>
<dbReference type="Pfam" id="PF00684">
    <property type="entry name" value="DnaJ_CXXCXGXG"/>
    <property type="match status" value="1"/>
</dbReference>
<comment type="similarity">
    <text evidence="9 11">Belongs to the DnaJ family.</text>
</comment>
<feature type="zinc finger region" description="CR-type" evidence="12">
    <location>
        <begin position="136"/>
        <end position="214"/>
    </location>
</feature>
<dbReference type="InterPro" id="IPR012724">
    <property type="entry name" value="DnaJ"/>
</dbReference>
<name>A0A6J4RJK4_9ACTN</name>
<reference evidence="16" key="1">
    <citation type="submission" date="2020-02" db="EMBL/GenBank/DDBJ databases">
        <authorList>
            <person name="Meier V. D."/>
        </authorList>
    </citation>
    <scope>NUCLEOTIDE SEQUENCE</scope>
    <source>
        <strain evidence="16">AVDCRST_MAG53</strain>
    </source>
</reference>
<dbReference type="GO" id="GO:0042026">
    <property type="term" value="P:protein refolding"/>
    <property type="evidence" value="ECO:0007669"/>
    <property type="project" value="TreeGrafter"/>
</dbReference>
<dbReference type="PROSITE" id="PS51188">
    <property type="entry name" value="ZF_CR"/>
    <property type="match status" value="1"/>
</dbReference>
<dbReference type="GO" id="GO:0006260">
    <property type="term" value="P:DNA replication"/>
    <property type="evidence" value="ECO:0007669"/>
    <property type="project" value="UniProtKB-KW"/>
</dbReference>
<feature type="binding site" evidence="11">
    <location>
        <position position="191"/>
    </location>
    <ligand>
        <name>Zn(2+)</name>
        <dbReference type="ChEBI" id="CHEBI:29105"/>
        <label>2</label>
    </ligand>
</feature>
<dbReference type="Pfam" id="PF01556">
    <property type="entry name" value="DnaJ_C"/>
    <property type="match status" value="1"/>
</dbReference>
<keyword evidence="3 11" id="KW-0479">Metal-binding</keyword>
<dbReference type="EMBL" id="CADCVR010000010">
    <property type="protein sequence ID" value="CAA9475267.1"/>
    <property type="molecule type" value="Genomic_DNA"/>
</dbReference>
<evidence type="ECO:0000259" key="14">
    <source>
        <dbReference type="PROSITE" id="PS50076"/>
    </source>
</evidence>
<keyword evidence="5 11" id="KW-0863">Zinc-finger</keyword>
<dbReference type="Pfam" id="PF00226">
    <property type="entry name" value="DnaJ"/>
    <property type="match status" value="1"/>
</dbReference>
<dbReference type="FunFam" id="2.10.230.10:FF:000002">
    <property type="entry name" value="Molecular chaperone DnaJ"/>
    <property type="match status" value="1"/>
</dbReference>
<dbReference type="InterPro" id="IPR036869">
    <property type="entry name" value="J_dom_sf"/>
</dbReference>
<dbReference type="CDD" id="cd10747">
    <property type="entry name" value="DnaJ_C"/>
    <property type="match status" value="1"/>
</dbReference>
<feature type="repeat" description="CXXCXGXG motif" evidence="11">
    <location>
        <begin position="202"/>
        <end position="209"/>
    </location>
</feature>
<feature type="binding site" evidence="11">
    <location>
        <position position="169"/>
    </location>
    <ligand>
        <name>Zn(2+)</name>
        <dbReference type="ChEBI" id="CHEBI:29105"/>
        <label>2</label>
    </ligand>
</feature>
<dbReference type="SUPFAM" id="SSF46565">
    <property type="entry name" value="Chaperone J-domain"/>
    <property type="match status" value="1"/>
</dbReference>
<dbReference type="HAMAP" id="MF_01152">
    <property type="entry name" value="DnaJ"/>
    <property type="match status" value="1"/>
</dbReference>
<sequence length="375" mass="39319">MAADLYNALGVDKKATQADIKKAYRKLARQYHPDRNPGDVAAETRFKEISGAYDVLGDPEKRRQYDRNGPFGGGGGPGGTAAPGGFSDIGDIFSNLFGDRVPGGAAGRTSPPRPRPERGRDLEGEVTVTFAQAMEGAQIPLSVPTAQGCKTCHGTGAKPGTSPKICPRCQGRGIESEGQGLFSISTPCSRCGGAGTVIEDPCPTCQGSGVTRTVKKYRVNIPAGVKDGSKVRLAGKGEPGPHNGAPGDLFVITRVQPSPVFTRKGEHLEVEVPITFPEAARGAEVEVPTLNGTKRLRVPPGTRSGTVQRLRGEGPPRLGAKGRGDIHYRFVIDVPASLSREQSDAVDKLSRVMPGDPRSDLFAQTGAATGAGSEE</sequence>
<keyword evidence="1 11" id="KW-0963">Cytoplasm</keyword>
<dbReference type="InterPro" id="IPR001623">
    <property type="entry name" value="DnaJ_domain"/>
</dbReference>
<dbReference type="Gene3D" id="2.60.260.20">
    <property type="entry name" value="Urease metallochaperone UreE, N-terminal domain"/>
    <property type="match status" value="2"/>
</dbReference>
<feature type="repeat" description="CXXCXGXG motif" evidence="11">
    <location>
        <begin position="149"/>
        <end position="156"/>
    </location>
</feature>
<feature type="domain" description="CR-type" evidence="15">
    <location>
        <begin position="136"/>
        <end position="214"/>
    </location>
</feature>
<evidence type="ECO:0000256" key="8">
    <source>
        <dbReference type="ARBA" id="ARBA00023186"/>
    </source>
</evidence>
<dbReference type="Gene3D" id="2.10.230.10">
    <property type="entry name" value="Heat shock protein DnaJ, cysteine-rich domain"/>
    <property type="match status" value="1"/>
</dbReference>
<evidence type="ECO:0000256" key="3">
    <source>
        <dbReference type="ARBA" id="ARBA00022723"/>
    </source>
</evidence>
<keyword evidence="4 11" id="KW-0677">Repeat</keyword>
<feature type="domain" description="J" evidence="14">
    <location>
        <begin position="4"/>
        <end position="69"/>
    </location>
</feature>
<evidence type="ECO:0000256" key="2">
    <source>
        <dbReference type="ARBA" id="ARBA00022705"/>
    </source>
</evidence>
<evidence type="ECO:0000256" key="4">
    <source>
        <dbReference type="ARBA" id="ARBA00022737"/>
    </source>
</evidence>
<dbReference type="PROSITE" id="PS50076">
    <property type="entry name" value="DNAJ_2"/>
    <property type="match status" value="1"/>
</dbReference>
<dbReference type="PRINTS" id="PR00625">
    <property type="entry name" value="JDOMAIN"/>
</dbReference>
<evidence type="ECO:0000313" key="16">
    <source>
        <dbReference type="EMBL" id="CAA9475267.1"/>
    </source>
</evidence>
<feature type="compositionally biased region" description="Gly residues" evidence="13">
    <location>
        <begin position="70"/>
        <end position="82"/>
    </location>
</feature>
<dbReference type="NCBIfam" id="NF008035">
    <property type="entry name" value="PRK10767.1"/>
    <property type="match status" value="1"/>
</dbReference>
<dbReference type="InterPro" id="IPR036410">
    <property type="entry name" value="HSP_DnaJ_Cys-rich_dom_sf"/>
</dbReference>
<dbReference type="GO" id="GO:0005524">
    <property type="term" value="F:ATP binding"/>
    <property type="evidence" value="ECO:0007669"/>
    <property type="project" value="InterPro"/>
</dbReference>
<keyword evidence="2 11" id="KW-0235">DNA replication</keyword>
<dbReference type="PANTHER" id="PTHR43096">
    <property type="entry name" value="DNAJ HOMOLOG 1, MITOCHONDRIAL-RELATED"/>
    <property type="match status" value="1"/>
</dbReference>
<feature type="region of interest" description="Disordered" evidence="13">
    <location>
        <begin position="342"/>
        <end position="375"/>
    </location>
</feature>
<dbReference type="GO" id="GO:0051082">
    <property type="term" value="F:unfolded protein binding"/>
    <property type="evidence" value="ECO:0007669"/>
    <property type="project" value="UniProtKB-UniRule"/>
</dbReference>
<gene>
    <name evidence="11" type="primary">dnaJ</name>
    <name evidence="16" type="ORF">AVDCRST_MAG53-250</name>
</gene>
<dbReference type="InterPro" id="IPR018253">
    <property type="entry name" value="DnaJ_domain_CS"/>
</dbReference>
<comment type="cofactor">
    <cofactor evidence="11">
        <name>Zn(2+)</name>
        <dbReference type="ChEBI" id="CHEBI:29105"/>
    </cofactor>
    <text evidence="11">Binds 2 Zn(2+) ions per monomer.</text>
</comment>
<evidence type="ECO:0000256" key="1">
    <source>
        <dbReference type="ARBA" id="ARBA00022490"/>
    </source>
</evidence>
<keyword evidence="8 11" id="KW-0143">Chaperone</keyword>
<accession>A0A6J4RJK4</accession>
<dbReference type="SUPFAM" id="SSF49493">
    <property type="entry name" value="HSP40/DnaJ peptide-binding domain"/>
    <property type="match status" value="2"/>
</dbReference>
<dbReference type="PANTHER" id="PTHR43096:SF54">
    <property type="entry name" value="CHAPERONE PROTEIN DNAJ 1"/>
    <property type="match status" value="1"/>
</dbReference>
<dbReference type="GO" id="GO:0005737">
    <property type="term" value="C:cytoplasm"/>
    <property type="evidence" value="ECO:0007669"/>
    <property type="project" value="UniProtKB-SubCell"/>
</dbReference>
<keyword evidence="6 11" id="KW-0862">Zinc</keyword>
<dbReference type="AlphaFoldDB" id="A0A6J4RJK4"/>
<dbReference type="GO" id="GO:0009408">
    <property type="term" value="P:response to heat"/>
    <property type="evidence" value="ECO:0007669"/>
    <property type="project" value="InterPro"/>
</dbReference>
<evidence type="ECO:0000256" key="11">
    <source>
        <dbReference type="HAMAP-Rule" id="MF_01152"/>
    </source>
</evidence>
<dbReference type="CDD" id="cd06257">
    <property type="entry name" value="DnaJ"/>
    <property type="match status" value="1"/>
</dbReference>
<dbReference type="GO" id="GO:0031072">
    <property type="term" value="F:heat shock protein binding"/>
    <property type="evidence" value="ECO:0007669"/>
    <property type="project" value="InterPro"/>
</dbReference>